<evidence type="ECO:0000313" key="1">
    <source>
        <dbReference type="EMBL" id="KAK3707140.1"/>
    </source>
</evidence>
<keyword evidence="2" id="KW-1185">Reference proteome</keyword>
<reference evidence="1" key="1">
    <citation type="submission" date="2023-07" db="EMBL/GenBank/DDBJ databases">
        <title>Black Yeasts Isolated from many extreme environments.</title>
        <authorList>
            <person name="Coleine C."/>
            <person name="Stajich J.E."/>
            <person name="Selbmann L."/>
        </authorList>
    </citation>
    <scope>NUCLEOTIDE SEQUENCE</scope>
    <source>
        <strain evidence="1">CCFEE 5714</strain>
    </source>
</reference>
<comment type="caution">
    <text evidence="1">The sequence shown here is derived from an EMBL/GenBank/DDBJ whole genome shotgun (WGS) entry which is preliminary data.</text>
</comment>
<protein>
    <submittedName>
        <fullName evidence="1">Uncharacterized protein</fullName>
    </submittedName>
</protein>
<accession>A0ACC3N002</accession>
<evidence type="ECO:0000313" key="2">
    <source>
        <dbReference type="Proteomes" id="UP001281147"/>
    </source>
</evidence>
<dbReference type="EMBL" id="JAUTXU010000113">
    <property type="protein sequence ID" value="KAK3707140.1"/>
    <property type="molecule type" value="Genomic_DNA"/>
</dbReference>
<organism evidence="1 2">
    <name type="scientific">Vermiconidia calcicola</name>
    <dbReference type="NCBI Taxonomy" id="1690605"/>
    <lineage>
        <taxon>Eukaryota</taxon>
        <taxon>Fungi</taxon>
        <taxon>Dikarya</taxon>
        <taxon>Ascomycota</taxon>
        <taxon>Pezizomycotina</taxon>
        <taxon>Dothideomycetes</taxon>
        <taxon>Dothideomycetidae</taxon>
        <taxon>Mycosphaerellales</taxon>
        <taxon>Extremaceae</taxon>
        <taxon>Vermiconidia</taxon>
    </lineage>
</organism>
<dbReference type="Proteomes" id="UP001281147">
    <property type="component" value="Unassembled WGS sequence"/>
</dbReference>
<proteinExistence type="predicted"/>
<sequence length="190" mass="20894">MSYLPPGWWVKNSSGSYTGPPAFRETTEDMDSDSDKDNNDKDDILDIRPDSPGWEDLEADTENLSYQCLLCPDLFPSATLMLVHCNEAHNFNFVAKVKEQTLDFYSTIKYVNFIRQNVLNKGMTTEDATRVPAEGGFDGDEWMKPVLEGDALLFTLDEVVQFEDDAGDGKNGVDGMEGVDDGAGAGQGAS</sequence>
<gene>
    <name evidence="1" type="ORF">LTR37_012309</name>
</gene>
<name>A0ACC3N002_9PEZI</name>